<reference evidence="1" key="1">
    <citation type="submission" date="2020-04" db="EMBL/GenBank/DDBJ databases">
        <authorList>
            <person name="Chiriac C."/>
            <person name="Salcher M."/>
            <person name="Ghai R."/>
            <person name="Kavagutti S V."/>
        </authorList>
    </citation>
    <scope>NUCLEOTIDE SEQUENCE</scope>
</reference>
<organism evidence="1">
    <name type="scientific">uncultured Caudovirales phage</name>
    <dbReference type="NCBI Taxonomy" id="2100421"/>
    <lineage>
        <taxon>Viruses</taxon>
        <taxon>Duplodnaviria</taxon>
        <taxon>Heunggongvirae</taxon>
        <taxon>Uroviricota</taxon>
        <taxon>Caudoviricetes</taxon>
        <taxon>Peduoviridae</taxon>
        <taxon>Maltschvirus</taxon>
        <taxon>Maltschvirus maltsch</taxon>
    </lineage>
</organism>
<protein>
    <submittedName>
        <fullName evidence="1">Uncharacterized protein</fullName>
    </submittedName>
</protein>
<sequence>MENKETEEFFFLKVVKHGLEYRLVPMEEDHFEGKVVGKAKVYKEKEPHKKTVAFDTSRIVQGL</sequence>
<accession>A0A6J5LJP0</accession>
<evidence type="ECO:0000313" key="1">
    <source>
        <dbReference type="EMBL" id="CAB4133287.1"/>
    </source>
</evidence>
<name>A0A6J5LJP0_9CAUD</name>
<gene>
    <name evidence="1" type="ORF">UFOVP250_106</name>
</gene>
<proteinExistence type="predicted"/>
<dbReference type="EMBL" id="LR796270">
    <property type="protein sequence ID" value="CAB4133287.1"/>
    <property type="molecule type" value="Genomic_DNA"/>
</dbReference>